<organism evidence="2 3">
    <name type="scientific">Pholiota conissans</name>
    <dbReference type="NCBI Taxonomy" id="109636"/>
    <lineage>
        <taxon>Eukaryota</taxon>
        <taxon>Fungi</taxon>
        <taxon>Dikarya</taxon>
        <taxon>Basidiomycota</taxon>
        <taxon>Agaricomycotina</taxon>
        <taxon>Agaricomycetes</taxon>
        <taxon>Agaricomycetidae</taxon>
        <taxon>Agaricales</taxon>
        <taxon>Agaricineae</taxon>
        <taxon>Strophariaceae</taxon>
        <taxon>Pholiota</taxon>
    </lineage>
</organism>
<keyword evidence="3" id="KW-1185">Reference proteome</keyword>
<reference evidence="2" key="1">
    <citation type="submission" date="2020-11" db="EMBL/GenBank/DDBJ databases">
        <authorList>
            <consortium name="DOE Joint Genome Institute"/>
            <person name="Ahrendt S."/>
            <person name="Riley R."/>
            <person name="Andreopoulos W."/>
            <person name="Labutti K."/>
            <person name="Pangilinan J."/>
            <person name="Ruiz-Duenas F.J."/>
            <person name="Barrasa J.M."/>
            <person name="Sanchez-Garcia M."/>
            <person name="Camarero S."/>
            <person name="Miyauchi S."/>
            <person name="Serrano A."/>
            <person name="Linde D."/>
            <person name="Babiker R."/>
            <person name="Drula E."/>
            <person name="Ayuso-Fernandez I."/>
            <person name="Pacheco R."/>
            <person name="Padilla G."/>
            <person name="Ferreira P."/>
            <person name="Barriuso J."/>
            <person name="Kellner H."/>
            <person name="Castanera R."/>
            <person name="Alfaro M."/>
            <person name="Ramirez L."/>
            <person name="Pisabarro A.G."/>
            <person name="Kuo A."/>
            <person name="Tritt A."/>
            <person name="Lipzen A."/>
            <person name="He G."/>
            <person name="Yan M."/>
            <person name="Ng V."/>
            <person name="Cullen D."/>
            <person name="Martin F."/>
            <person name="Rosso M.-N."/>
            <person name="Henrissat B."/>
            <person name="Hibbett D."/>
            <person name="Martinez A.T."/>
            <person name="Grigoriev I.V."/>
        </authorList>
    </citation>
    <scope>NUCLEOTIDE SEQUENCE</scope>
    <source>
        <strain evidence="2">CIRM-BRFM 674</strain>
    </source>
</reference>
<evidence type="ECO:0000256" key="1">
    <source>
        <dbReference type="SAM" id="MobiDB-lite"/>
    </source>
</evidence>
<dbReference type="AlphaFoldDB" id="A0A9P6CWV8"/>
<protein>
    <submittedName>
        <fullName evidence="2">Uncharacterized protein</fullName>
    </submittedName>
</protein>
<feature type="compositionally biased region" description="Polar residues" evidence="1">
    <location>
        <begin position="268"/>
        <end position="277"/>
    </location>
</feature>
<dbReference type="Proteomes" id="UP000807469">
    <property type="component" value="Unassembled WGS sequence"/>
</dbReference>
<dbReference type="EMBL" id="MU155352">
    <property type="protein sequence ID" value="KAF9474983.1"/>
    <property type="molecule type" value="Genomic_DNA"/>
</dbReference>
<name>A0A9P6CWV8_9AGAR</name>
<dbReference type="OrthoDB" id="3030604at2759"/>
<feature type="non-terminal residue" evidence="2">
    <location>
        <position position="462"/>
    </location>
</feature>
<evidence type="ECO:0000313" key="2">
    <source>
        <dbReference type="EMBL" id="KAF9474983.1"/>
    </source>
</evidence>
<accession>A0A9P6CWV8</accession>
<feature type="region of interest" description="Disordered" evidence="1">
    <location>
        <begin position="268"/>
        <end position="308"/>
    </location>
</feature>
<gene>
    <name evidence="2" type="ORF">BDN70DRAFT_841560</name>
</gene>
<sequence length="462" mass="51667">MGHGTPLWLPEPNENRHLNYRRRGAAIGDVVYFTANGGLDFLFNICLDSDDPINNNNIPEGFSPFRPHLEENDTRRFQEYGEESYLASKSITKEKDRMGPAGLVFVSSASEGAILTMPEGVYSEDLARVSGFDRYLCENLESWYKYVNEVREWGVEMGELHLVTGVHKSKAWGIATFSNEMTTAMDLRMRFKSTDDLSTGRLYSWEYDGVVDSPRTGPTRSQQEAIFQGDDETQHQQFENQCLFVRTVNAAIRRTDAVKNSTTATSIVVVTGSNQQPDLRRSPGGPNPPSPSNSGQSIDVNTPTSEQSSFRLNFSVERNGPSVQKHPSKAINEFLLKEKPNGKIAITHDYHWASLLTKNDLTLPSGEEFVKRLKELCNVIEDENGTISLEYKDPGSNPVNMRERIAAGIENINNLFALQTDDTITCNPKTANKSEMRPYYNNALVTGGCSHDHEAPAYSESE</sequence>
<evidence type="ECO:0000313" key="3">
    <source>
        <dbReference type="Proteomes" id="UP000807469"/>
    </source>
</evidence>
<comment type="caution">
    <text evidence="2">The sequence shown here is derived from an EMBL/GenBank/DDBJ whole genome shotgun (WGS) entry which is preliminary data.</text>
</comment>
<feature type="compositionally biased region" description="Polar residues" evidence="1">
    <location>
        <begin position="298"/>
        <end position="308"/>
    </location>
</feature>
<proteinExistence type="predicted"/>